<keyword evidence="5 9" id="KW-0812">Transmembrane</keyword>
<evidence type="ECO:0000256" key="2">
    <source>
        <dbReference type="ARBA" id="ARBA00008472"/>
    </source>
</evidence>
<evidence type="ECO:0000256" key="1">
    <source>
        <dbReference type="ARBA" id="ARBA00004370"/>
    </source>
</evidence>
<comment type="catalytic activity">
    <reaction evidence="8 9">
        <text>a ubiquinone + NADH + 5 H(+)(in) = a ubiquinol + NAD(+) + 4 H(+)(out)</text>
        <dbReference type="Rhea" id="RHEA:29091"/>
        <dbReference type="Rhea" id="RHEA-COMP:9565"/>
        <dbReference type="Rhea" id="RHEA-COMP:9566"/>
        <dbReference type="ChEBI" id="CHEBI:15378"/>
        <dbReference type="ChEBI" id="CHEBI:16389"/>
        <dbReference type="ChEBI" id="CHEBI:17976"/>
        <dbReference type="ChEBI" id="CHEBI:57540"/>
        <dbReference type="ChEBI" id="CHEBI:57945"/>
        <dbReference type="EC" id="7.1.1.2"/>
    </reaction>
</comment>
<keyword evidence="9" id="KW-0520">NAD</keyword>
<dbReference type="GO" id="GO:0008137">
    <property type="term" value="F:NADH dehydrogenase (ubiquinone) activity"/>
    <property type="evidence" value="ECO:0007669"/>
    <property type="project" value="UniProtKB-UniRule"/>
</dbReference>
<comment type="function">
    <text evidence="9">Core subunit of the mitochondrial membrane respiratory chain NADH dehydrogenase (Complex I) which catalyzes electron transfer from NADH through the respiratory chain, using ubiquinone as an electron acceptor. Essential for the catalytic activity of complex I.</text>
</comment>
<geneLocation type="mitochondrion" evidence="10"/>
<keyword evidence="9" id="KW-0830">Ubiquinone</keyword>
<gene>
    <name evidence="10" type="primary">nad3</name>
</gene>
<dbReference type="GO" id="GO:0030964">
    <property type="term" value="C:NADH dehydrogenase complex"/>
    <property type="evidence" value="ECO:0007669"/>
    <property type="project" value="TreeGrafter"/>
</dbReference>
<keyword evidence="6 9" id="KW-1133">Transmembrane helix</keyword>
<evidence type="ECO:0000313" key="10">
    <source>
        <dbReference type="EMBL" id="AID52064.1"/>
    </source>
</evidence>
<name>A0A0B4MZ26_9EUKA</name>
<accession>A0A0B4MZ26</accession>
<dbReference type="PANTHER" id="PTHR11058">
    <property type="entry name" value="NADH-UBIQUINONE OXIDOREDUCTASE CHAIN 3"/>
    <property type="match status" value="1"/>
</dbReference>
<evidence type="ECO:0000256" key="3">
    <source>
        <dbReference type="ARBA" id="ARBA00021007"/>
    </source>
</evidence>
<keyword evidence="4 9" id="KW-0813">Transport</keyword>
<keyword evidence="9" id="KW-1278">Translocase</keyword>
<keyword evidence="9" id="KW-0679">Respiratory chain</keyword>
<dbReference type="Gene3D" id="1.20.58.1610">
    <property type="entry name" value="NADH:ubiquinone/plastoquinone oxidoreductase, chain 3"/>
    <property type="match status" value="1"/>
</dbReference>
<evidence type="ECO:0000256" key="9">
    <source>
        <dbReference type="RuleBase" id="RU003640"/>
    </source>
</evidence>
<protein>
    <recommendedName>
        <fullName evidence="3 9">NADH-ubiquinone oxidoreductase chain 3</fullName>
        <ecNumber evidence="9">7.1.1.2</ecNumber>
    </recommendedName>
</protein>
<proteinExistence type="inferred from homology"/>
<dbReference type="PANTHER" id="PTHR11058:SF9">
    <property type="entry name" value="NADH-UBIQUINONE OXIDOREDUCTASE CHAIN 3"/>
    <property type="match status" value="1"/>
</dbReference>
<keyword evidence="9 10" id="KW-0496">Mitochondrion</keyword>
<sequence>MEHIYYINNVSSIIFYVIFFFLVISLIFVFCLVINVYKRSRYYEKLSAYECGFDPFDYAREPFSIKFFVIAILFLIFDIEIIFFFPWILNFSYLNLQSFISMYIFIIFLLLGFFYEYLSKCLNF</sequence>
<dbReference type="RefSeq" id="YP_009117148.1">
    <property type="nucleotide sequence ID" value="NC_026286.1"/>
</dbReference>
<keyword evidence="9" id="KW-0249">Electron transport</keyword>
<dbReference type="GeneID" id="22974631"/>
<comment type="similarity">
    <text evidence="2 9">Belongs to the complex I subunit 3 family.</text>
</comment>
<evidence type="ECO:0000256" key="4">
    <source>
        <dbReference type="ARBA" id="ARBA00022448"/>
    </source>
</evidence>
<keyword evidence="7 9" id="KW-0472">Membrane</keyword>
<dbReference type="InterPro" id="IPR000440">
    <property type="entry name" value="NADH_UbQ/plastoQ_OxRdtase_su3"/>
</dbReference>
<dbReference type="InterPro" id="IPR038430">
    <property type="entry name" value="NDAH_ubi_oxred_su3_sf"/>
</dbReference>
<evidence type="ECO:0000256" key="7">
    <source>
        <dbReference type="ARBA" id="ARBA00023136"/>
    </source>
</evidence>
<evidence type="ECO:0000256" key="5">
    <source>
        <dbReference type="ARBA" id="ARBA00022692"/>
    </source>
</evidence>
<feature type="transmembrane region" description="Helical" evidence="9">
    <location>
        <begin position="67"/>
        <end position="88"/>
    </location>
</feature>
<reference evidence="10" key="2">
    <citation type="submission" date="2014-04" db="EMBL/GenBank/DDBJ databases">
        <authorList>
            <person name="Fu C.-J."/>
            <person name="Sheikh S."/>
            <person name="Miao W."/>
            <person name="Andersson S.G.E."/>
            <person name="Baldauf S.L."/>
        </authorList>
    </citation>
    <scope>NUCLEOTIDE SEQUENCE</scope>
    <source>
        <strain evidence="10">ATCC MYA-3509</strain>
    </source>
</reference>
<dbReference type="Pfam" id="PF00507">
    <property type="entry name" value="Oxidored_q4"/>
    <property type="match status" value="1"/>
</dbReference>
<dbReference type="EC" id="7.1.1.2" evidence="9"/>
<feature type="transmembrane region" description="Helical" evidence="9">
    <location>
        <begin position="100"/>
        <end position="118"/>
    </location>
</feature>
<dbReference type="EMBL" id="KJ679272">
    <property type="protein sequence ID" value="AID52064.1"/>
    <property type="molecule type" value="Genomic_DNA"/>
</dbReference>
<organism evidence="10">
    <name type="scientific">Acrasis kona</name>
    <dbReference type="NCBI Taxonomy" id="1008807"/>
    <lineage>
        <taxon>Eukaryota</taxon>
        <taxon>Discoba</taxon>
        <taxon>Heterolobosea</taxon>
        <taxon>Tetramitia</taxon>
        <taxon>Eutetramitia</taxon>
        <taxon>Acrasidae</taxon>
        <taxon>Acrasis</taxon>
    </lineage>
</organism>
<evidence type="ECO:0000256" key="8">
    <source>
        <dbReference type="ARBA" id="ARBA00049551"/>
    </source>
</evidence>
<comment type="subcellular location">
    <subcellularLocation>
        <location evidence="1">Membrane</location>
    </subcellularLocation>
    <subcellularLocation>
        <location evidence="9">Mitochondrion membrane</location>
        <topology evidence="9">Multi-pass membrane protein</topology>
    </subcellularLocation>
</comment>
<dbReference type="GO" id="GO:0031966">
    <property type="term" value="C:mitochondrial membrane"/>
    <property type="evidence" value="ECO:0007669"/>
    <property type="project" value="UniProtKB-SubCell"/>
</dbReference>
<reference evidence="10" key="1">
    <citation type="journal article" date="2014" name="Genome Biol. Evol.">
        <title>Missing genes, multiple ORFs, and C-to-U type RNA editing in Acrasis kona (Heterolobosea, Excavata) mitochondrial DNA.</title>
        <authorList>
            <person name="Fu C.J."/>
            <person name="Sheikh S."/>
            <person name="Miao W."/>
            <person name="Andersson S.G."/>
            <person name="Baldauf S.L."/>
        </authorList>
    </citation>
    <scope>NUCLEOTIDE SEQUENCE</scope>
    <source>
        <strain evidence="10">ATCC MYA-3509</strain>
    </source>
</reference>
<feature type="transmembrane region" description="Helical" evidence="9">
    <location>
        <begin position="13"/>
        <end position="37"/>
    </location>
</feature>
<evidence type="ECO:0000256" key="6">
    <source>
        <dbReference type="ARBA" id="ARBA00022989"/>
    </source>
</evidence>
<dbReference type="AlphaFoldDB" id="A0A0B4MZ26"/>